<dbReference type="InterPro" id="IPR018490">
    <property type="entry name" value="cNMP-bd_dom_sf"/>
</dbReference>
<protein>
    <submittedName>
        <fullName evidence="2">Transcriptional regulator, Crp/Fnr family</fullName>
    </submittedName>
</protein>
<keyword evidence="2" id="KW-0614">Plasmid</keyword>
<keyword evidence="3" id="KW-1185">Reference proteome</keyword>
<dbReference type="CDD" id="cd00038">
    <property type="entry name" value="CAP_ED"/>
    <property type="match status" value="1"/>
</dbReference>
<dbReference type="InterPro" id="IPR014710">
    <property type="entry name" value="RmlC-like_jellyroll"/>
</dbReference>
<name>E3HCR9_ILYPC</name>
<feature type="domain" description="Cyclic nucleotide-binding" evidence="1">
    <location>
        <begin position="22"/>
        <end position="124"/>
    </location>
</feature>
<dbReference type="EMBL" id="CP002282">
    <property type="protein sequence ID" value="ADO84464.1"/>
    <property type="molecule type" value="Genomic_DNA"/>
</dbReference>
<reference evidence="2 3" key="1">
    <citation type="journal article" date="2010" name="Stand. Genomic Sci.">
        <title>Complete genome sequence of Ilyobacter polytropus type strain (CuHbu1).</title>
        <authorList>
            <person name="Sikorski J."/>
            <person name="Chertkov O."/>
            <person name="Lapidus A."/>
            <person name="Nolan M."/>
            <person name="Lucas S."/>
            <person name="Del Rio T.G."/>
            <person name="Tice H."/>
            <person name="Cheng J.F."/>
            <person name="Tapia R."/>
            <person name="Han C."/>
            <person name="Goodwin L."/>
            <person name="Pitluck S."/>
            <person name="Liolios K."/>
            <person name="Ivanova N."/>
            <person name="Mavromatis K."/>
            <person name="Mikhailova N."/>
            <person name="Pati A."/>
            <person name="Chen A."/>
            <person name="Palaniappan K."/>
            <person name="Land M."/>
            <person name="Hauser L."/>
            <person name="Chang Y.J."/>
            <person name="Jeffries C.D."/>
            <person name="Brambilla E."/>
            <person name="Yasawong M."/>
            <person name="Rohde M."/>
            <person name="Pukall R."/>
            <person name="Spring S."/>
            <person name="Goker M."/>
            <person name="Woyke T."/>
            <person name="Bristow J."/>
            <person name="Eisen J.A."/>
            <person name="Markowitz V."/>
            <person name="Hugenholtz P."/>
            <person name="Kyrpides N.C."/>
            <person name="Klenk H.P."/>
        </authorList>
    </citation>
    <scope>NUCLEOTIDE SEQUENCE [LARGE SCALE GENOMIC DNA]</scope>
    <source>
        <strain evidence="3">ATCC 51220 / DSM 2926 / LMG 16218 / CuHBu1</strain>
        <plasmid evidence="3">pILYOP01</plasmid>
    </source>
</reference>
<organism evidence="2 3">
    <name type="scientific">Ilyobacter polytropus (strain ATCC 51220 / DSM 2926 / LMG 16218 / CuHBu1)</name>
    <dbReference type="NCBI Taxonomy" id="572544"/>
    <lineage>
        <taxon>Bacteria</taxon>
        <taxon>Fusobacteriati</taxon>
        <taxon>Fusobacteriota</taxon>
        <taxon>Fusobacteriia</taxon>
        <taxon>Fusobacteriales</taxon>
        <taxon>Fusobacteriaceae</taxon>
        <taxon>Ilyobacter</taxon>
    </lineage>
</organism>
<geneLocation type="plasmid" evidence="2 3">
    <name>pILYOP01</name>
</geneLocation>
<dbReference type="PANTHER" id="PTHR47823">
    <property type="entry name" value="ION_TRANS DOMAIN-CONTAINING PROTEIN"/>
    <property type="match status" value="1"/>
</dbReference>
<sequence>MKNYEAILNVEEIAPILKKISIFTGISNSKLCKLVPSLKKVEYEDSELIFSQGSPPSHIYIIMRGRVKLIEYVNYTPYQLFELGEGNCIGEASIIGIQTHEVTAVSKGNTEFIVLPKKVFLEIFETDKELFCLLVLNIAKEVSKRLAKTDNLLLQYIDKNKHPY</sequence>
<dbReference type="SMART" id="SM00100">
    <property type="entry name" value="cNMP"/>
    <property type="match status" value="1"/>
</dbReference>
<dbReference type="Gene3D" id="2.60.120.10">
    <property type="entry name" value="Jelly Rolls"/>
    <property type="match status" value="1"/>
</dbReference>
<dbReference type="RefSeq" id="WP_013389121.1">
    <property type="nucleotide sequence ID" value="NC_014633.1"/>
</dbReference>
<dbReference type="InterPro" id="IPR000595">
    <property type="entry name" value="cNMP-bd_dom"/>
</dbReference>
<dbReference type="HOGENOM" id="CLU_075053_16_0_0"/>
<accession>E3HCR9</accession>
<dbReference type="SUPFAM" id="SSF51206">
    <property type="entry name" value="cAMP-binding domain-like"/>
    <property type="match status" value="1"/>
</dbReference>
<evidence type="ECO:0000313" key="2">
    <source>
        <dbReference type="EMBL" id="ADO84464.1"/>
    </source>
</evidence>
<evidence type="ECO:0000313" key="3">
    <source>
        <dbReference type="Proteomes" id="UP000006875"/>
    </source>
</evidence>
<dbReference type="AlphaFoldDB" id="E3HCR9"/>
<proteinExistence type="predicted"/>
<dbReference type="Proteomes" id="UP000006875">
    <property type="component" value="Plasmid pILYOP01"/>
</dbReference>
<dbReference type="OrthoDB" id="5740565at2"/>
<evidence type="ECO:0000259" key="1">
    <source>
        <dbReference type="PROSITE" id="PS50042"/>
    </source>
</evidence>
<dbReference type="PROSITE" id="PS50042">
    <property type="entry name" value="CNMP_BINDING_3"/>
    <property type="match status" value="1"/>
</dbReference>
<dbReference type="Pfam" id="PF00027">
    <property type="entry name" value="cNMP_binding"/>
    <property type="match status" value="1"/>
</dbReference>
<dbReference type="KEGG" id="ipo:Ilyop_2709"/>
<dbReference type="PANTHER" id="PTHR47823:SF9">
    <property type="entry name" value="CHROMOSOME UNDETERMINED SCAFFOLD_10, WHOLE GENOME SHOTGUN SEQUENCE"/>
    <property type="match status" value="1"/>
</dbReference>
<gene>
    <name evidence="2" type="ordered locus">Ilyop_2709</name>
</gene>